<dbReference type="GO" id="GO:0005524">
    <property type="term" value="F:ATP binding"/>
    <property type="evidence" value="ECO:0007669"/>
    <property type="project" value="UniProtKB-KW"/>
</dbReference>
<protein>
    <submittedName>
        <fullName evidence="4">Cobyrinic acid ac-diamide synthase</fullName>
    </submittedName>
</protein>
<dbReference type="Pfam" id="PF01656">
    <property type="entry name" value="CbiA"/>
    <property type="match status" value="1"/>
</dbReference>
<reference evidence="4 5" key="1">
    <citation type="submission" date="2009-02" db="EMBL/GenBank/DDBJ databases">
        <title>Sequencing of the draft genome and assembly of Dethiobacter alkaliphilus AHT 1.</title>
        <authorList>
            <consortium name="US DOE Joint Genome Institute (JGI-PGF)"/>
            <person name="Lucas S."/>
            <person name="Copeland A."/>
            <person name="Lapidus A."/>
            <person name="Glavina del Rio T."/>
            <person name="Dalin E."/>
            <person name="Tice H."/>
            <person name="Bruce D."/>
            <person name="Goodwin L."/>
            <person name="Pitluck S."/>
            <person name="Larimer F."/>
            <person name="Land M.L."/>
            <person name="Hauser L."/>
            <person name="Muyzer G."/>
        </authorList>
    </citation>
    <scope>NUCLEOTIDE SEQUENCE [LARGE SCALE GENOMIC DNA]</scope>
    <source>
        <strain evidence="4 5">AHT 1</strain>
    </source>
</reference>
<evidence type="ECO:0000313" key="4">
    <source>
        <dbReference type="EMBL" id="EEG78231.1"/>
    </source>
</evidence>
<dbReference type="GO" id="GO:0009898">
    <property type="term" value="C:cytoplasmic side of plasma membrane"/>
    <property type="evidence" value="ECO:0007669"/>
    <property type="project" value="TreeGrafter"/>
</dbReference>
<dbReference type="GO" id="GO:0051782">
    <property type="term" value="P:negative regulation of cell division"/>
    <property type="evidence" value="ECO:0007669"/>
    <property type="project" value="TreeGrafter"/>
</dbReference>
<dbReference type="STRING" id="555088.DealDRAFT_1108"/>
<dbReference type="SUPFAM" id="SSF52540">
    <property type="entry name" value="P-loop containing nucleoside triphosphate hydrolases"/>
    <property type="match status" value="1"/>
</dbReference>
<comment type="caution">
    <text evidence="4">The sequence shown here is derived from an EMBL/GenBank/DDBJ whole genome shotgun (WGS) entry which is preliminary data.</text>
</comment>
<dbReference type="InterPro" id="IPR050625">
    <property type="entry name" value="ParA/MinD_ATPase"/>
</dbReference>
<dbReference type="InterPro" id="IPR002586">
    <property type="entry name" value="CobQ/CobB/MinD/ParA_Nub-bd_dom"/>
</dbReference>
<dbReference type="AlphaFoldDB" id="C0GF49"/>
<feature type="domain" description="CobQ/CobB/MinD/ParA nucleotide binding" evidence="3">
    <location>
        <begin position="21"/>
        <end position="247"/>
    </location>
</feature>
<keyword evidence="2" id="KW-0067">ATP-binding</keyword>
<proteinExistence type="predicted"/>
<dbReference type="Gene3D" id="3.40.50.300">
    <property type="entry name" value="P-loop containing nucleotide triphosphate hydrolases"/>
    <property type="match status" value="1"/>
</dbReference>
<dbReference type="Proteomes" id="UP000006443">
    <property type="component" value="Unassembled WGS sequence"/>
</dbReference>
<dbReference type="InterPro" id="IPR014433">
    <property type="entry name" value="CooC"/>
</dbReference>
<dbReference type="PANTHER" id="PTHR43384:SF6">
    <property type="entry name" value="SEPTUM SITE-DETERMINING PROTEIN MIND HOMOLOG, CHLOROPLASTIC"/>
    <property type="match status" value="1"/>
</dbReference>
<dbReference type="PANTHER" id="PTHR43384">
    <property type="entry name" value="SEPTUM SITE-DETERMINING PROTEIN MIND HOMOLOG, CHLOROPLASTIC-RELATED"/>
    <property type="match status" value="1"/>
</dbReference>
<dbReference type="eggNOG" id="COG3640">
    <property type="taxonomic scope" value="Bacteria"/>
</dbReference>
<evidence type="ECO:0000256" key="1">
    <source>
        <dbReference type="ARBA" id="ARBA00022741"/>
    </source>
</evidence>
<evidence type="ECO:0000256" key="2">
    <source>
        <dbReference type="ARBA" id="ARBA00022840"/>
    </source>
</evidence>
<name>C0GF49_DETAL</name>
<keyword evidence="5" id="KW-1185">Reference proteome</keyword>
<keyword evidence="1" id="KW-0547">Nucleotide-binding</keyword>
<dbReference type="EMBL" id="ACJM01000004">
    <property type="protein sequence ID" value="EEG78231.1"/>
    <property type="molecule type" value="Genomic_DNA"/>
</dbReference>
<organism evidence="4 5">
    <name type="scientific">Dethiobacter alkaliphilus AHT 1</name>
    <dbReference type="NCBI Taxonomy" id="555088"/>
    <lineage>
        <taxon>Bacteria</taxon>
        <taxon>Bacillati</taxon>
        <taxon>Bacillota</taxon>
        <taxon>Dethiobacteria</taxon>
        <taxon>Dethiobacterales</taxon>
        <taxon>Dethiobacteraceae</taxon>
        <taxon>Dethiobacter</taxon>
    </lineage>
</organism>
<evidence type="ECO:0000259" key="3">
    <source>
        <dbReference type="Pfam" id="PF01656"/>
    </source>
</evidence>
<dbReference type="InterPro" id="IPR027417">
    <property type="entry name" value="P-loop_NTPase"/>
</dbReference>
<evidence type="ECO:0000313" key="5">
    <source>
        <dbReference type="Proteomes" id="UP000006443"/>
    </source>
</evidence>
<sequence length="273" mass="29872">MLFCRVHFSSILFEEVDAVKIAVSGKGGVGKTTFSANLIRALANRDYTVYAVDADPDVSLGATLGLPADELAELRPIIEMKAIVDERSGGEGAFFTLNPKVDDLIDDFVVEQDKIKFLRMGSVKQGGTACYCKENSFLYAVLSSLLLDKEDMVVMDMSAGIEHLTRGTSRGVDMIIIVTEPTRVSAATAKVVQKLAKELGIRQVKILVNKVRTDKEKEFVRSQFTEDELLGMISFDDAVLENAIEEESKLLEGSGVMPGIDEIVEKILGEVKD</sequence>
<dbReference type="PIRSF" id="PIRSF005647">
    <property type="entry name" value="CooC"/>
    <property type="match status" value="1"/>
</dbReference>
<gene>
    <name evidence="4" type="ORF">DealDRAFT_1108</name>
</gene>
<dbReference type="GO" id="GO:0016887">
    <property type="term" value="F:ATP hydrolysis activity"/>
    <property type="evidence" value="ECO:0007669"/>
    <property type="project" value="TreeGrafter"/>
</dbReference>
<accession>C0GF49</accession>
<dbReference type="GO" id="GO:0005829">
    <property type="term" value="C:cytosol"/>
    <property type="evidence" value="ECO:0007669"/>
    <property type="project" value="TreeGrafter"/>
</dbReference>